<gene>
    <name evidence="1" type="ORF">BDY19DRAFT_910770</name>
</gene>
<dbReference type="EMBL" id="MU274982">
    <property type="protein sequence ID" value="KAI0083202.1"/>
    <property type="molecule type" value="Genomic_DNA"/>
</dbReference>
<accession>A0ACB8TMG9</accession>
<reference evidence="1" key="1">
    <citation type="journal article" date="2021" name="Environ. Microbiol.">
        <title>Gene family expansions and transcriptome signatures uncover fungal adaptations to wood decay.</title>
        <authorList>
            <person name="Hage H."/>
            <person name="Miyauchi S."/>
            <person name="Viragh M."/>
            <person name="Drula E."/>
            <person name="Min B."/>
            <person name="Chaduli D."/>
            <person name="Navarro D."/>
            <person name="Favel A."/>
            <person name="Norest M."/>
            <person name="Lesage-Meessen L."/>
            <person name="Balint B."/>
            <person name="Merenyi Z."/>
            <person name="de Eugenio L."/>
            <person name="Morin E."/>
            <person name="Martinez A.T."/>
            <person name="Baldrian P."/>
            <person name="Stursova M."/>
            <person name="Martinez M.J."/>
            <person name="Novotny C."/>
            <person name="Magnuson J.K."/>
            <person name="Spatafora J.W."/>
            <person name="Maurice S."/>
            <person name="Pangilinan J."/>
            <person name="Andreopoulos W."/>
            <person name="LaButti K."/>
            <person name="Hundley H."/>
            <person name="Na H."/>
            <person name="Kuo A."/>
            <person name="Barry K."/>
            <person name="Lipzen A."/>
            <person name="Henrissat B."/>
            <person name="Riley R."/>
            <person name="Ahrendt S."/>
            <person name="Nagy L.G."/>
            <person name="Grigoriev I.V."/>
            <person name="Martin F."/>
            <person name="Rosso M.N."/>
        </authorList>
    </citation>
    <scope>NUCLEOTIDE SEQUENCE</scope>
    <source>
        <strain evidence="1">CBS 384.51</strain>
    </source>
</reference>
<evidence type="ECO:0000313" key="1">
    <source>
        <dbReference type="EMBL" id="KAI0083202.1"/>
    </source>
</evidence>
<sequence length="487" mass="54471">MNFEETWLSVKLKGSTVTTPRLVVLSLIVGALERTKKPGLTLTGGYRGLSDETAGSYQIRLLAGLPTLKQYYAPQAGLTVSISFKPTSPNTPRHRMGTQARAQIQASITELLDPVLEDGGVQRPARMEREERSKLRNSVHGATQFVERWRQRSHPGASIHPHVISFPLTAQRTMDSERGGEIERPVNCQEARIRRSRLRLPTSYTDIDLDRSVPTIAVVPVSVPYDIYLKPASLRSIPSNQLPGKVFRVIELLSLSVNDQEHHLTSGSLSVMANIWYLESREDQVVYHSLSPFQEQPSTWSVEERTSSVSVTAKLALVVDTGRIFISEFIGAELESSHNAERVLGVTVNVIGHILRRPTLLSSMRLQTLTLATFKLHRHINLKYLTRYDVQEHGYLYRRTRTVTPGASILGYLVHFEITTRRNIHPFECLSPRLPETMNLGKAIYNAFLTLVFPSASGSVFWASGPLASSSFSFNKGKFILKSGDDI</sequence>
<name>A0ACB8TMG9_9APHY</name>
<evidence type="ECO:0000313" key="2">
    <source>
        <dbReference type="Proteomes" id="UP001055072"/>
    </source>
</evidence>
<comment type="caution">
    <text evidence="1">The sequence shown here is derived from an EMBL/GenBank/DDBJ whole genome shotgun (WGS) entry which is preliminary data.</text>
</comment>
<dbReference type="Proteomes" id="UP001055072">
    <property type="component" value="Unassembled WGS sequence"/>
</dbReference>
<protein>
    <submittedName>
        <fullName evidence="1">Uncharacterized protein</fullName>
    </submittedName>
</protein>
<proteinExistence type="predicted"/>
<organism evidence="1 2">
    <name type="scientific">Irpex rosettiformis</name>
    <dbReference type="NCBI Taxonomy" id="378272"/>
    <lineage>
        <taxon>Eukaryota</taxon>
        <taxon>Fungi</taxon>
        <taxon>Dikarya</taxon>
        <taxon>Basidiomycota</taxon>
        <taxon>Agaricomycotina</taxon>
        <taxon>Agaricomycetes</taxon>
        <taxon>Polyporales</taxon>
        <taxon>Irpicaceae</taxon>
        <taxon>Irpex</taxon>
    </lineage>
</organism>
<keyword evidence="2" id="KW-1185">Reference proteome</keyword>